<reference evidence="3" key="1">
    <citation type="journal article" date="2006" name="Proc. Natl. Acad. Sci. U.S.A.">
        <title>The complete genome of Rhodococcus sp. RHA1 provides insights into a catabolic powerhouse.</title>
        <authorList>
            <person name="McLeod M.P."/>
            <person name="Warren R.L."/>
            <person name="Hsiao W.W.L."/>
            <person name="Araki N."/>
            <person name="Myhre M."/>
            <person name="Fernandes C."/>
            <person name="Miyazawa D."/>
            <person name="Wong W."/>
            <person name="Lillquist A.L."/>
            <person name="Wang D."/>
            <person name="Dosanjh M."/>
            <person name="Hara H."/>
            <person name="Petrescu A."/>
            <person name="Morin R.D."/>
            <person name="Yang G."/>
            <person name="Stott J.M."/>
            <person name="Schein J.E."/>
            <person name="Shin H."/>
            <person name="Smailus D."/>
            <person name="Siddiqui A.S."/>
            <person name="Marra M.A."/>
            <person name="Jones S.J.M."/>
            <person name="Holt R."/>
            <person name="Brinkman F.S.L."/>
            <person name="Miyauchi K."/>
            <person name="Fukuda M."/>
            <person name="Davies J.E."/>
            <person name="Mohn W.W."/>
            <person name="Eltis L.D."/>
        </authorList>
    </citation>
    <scope>NUCLEOTIDE SEQUENCE [LARGE SCALE GENOMIC DNA]</scope>
    <source>
        <strain evidence="3">RHA1</strain>
    </source>
</reference>
<dbReference type="KEGG" id="rha:RHA1_ro03372"/>
<dbReference type="EMBL" id="CP000431">
    <property type="protein sequence ID" value="ABG95175.1"/>
    <property type="molecule type" value="Genomic_DNA"/>
</dbReference>
<evidence type="ECO:0000313" key="3">
    <source>
        <dbReference type="Proteomes" id="UP000008710"/>
    </source>
</evidence>
<feature type="compositionally biased region" description="Basic residues" evidence="1">
    <location>
        <begin position="88"/>
        <end position="99"/>
    </location>
</feature>
<protein>
    <submittedName>
        <fullName evidence="2">Uncharacterized protein</fullName>
    </submittedName>
</protein>
<proteinExistence type="predicted"/>
<gene>
    <name evidence="2" type="ordered locus">RHA1_ro03372</name>
</gene>
<dbReference type="AlphaFoldDB" id="Q0SBB1"/>
<evidence type="ECO:0000256" key="1">
    <source>
        <dbReference type="SAM" id="MobiDB-lite"/>
    </source>
</evidence>
<dbReference type="HOGENOM" id="CLU_177029_0_0_11"/>
<evidence type="ECO:0000313" key="2">
    <source>
        <dbReference type="EMBL" id="ABG95175.1"/>
    </source>
</evidence>
<feature type="region of interest" description="Disordered" evidence="1">
    <location>
        <begin position="76"/>
        <end position="121"/>
    </location>
</feature>
<dbReference type="Proteomes" id="UP000008710">
    <property type="component" value="Chromosome"/>
</dbReference>
<name>Q0SBB1_RHOJR</name>
<sequence length="121" mass="13332">MKHVDLRRPTRRAIASLIGMNSTHQHHIKTHTTSTSWKRFATVGVAAAALAIIPAGVAAASTSTPAPIPLAAVASHDIPRDHDNTMQQRRHDRQRHQRQDRRAEITIGNEILDGWGSSTPR</sequence>
<accession>Q0SBB1</accession>
<organism evidence="2 3">
    <name type="scientific">Rhodococcus jostii (strain RHA1)</name>
    <dbReference type="NCBI Taxonomy" id="101510"/>
    <lineage>
        <taxon>Bacteria</taxon>
        <taxon>Bacillati</taxon>
        <taxon>Actinomycetota</taxon>
        <taxon>Actinomycetes</taxon>
        <taxon>Mycobacteriales</taxon>
        <taxon>Nocardiaceae</taxon>
        <taxon>Rhodococcus</taxon>
    </lineage>
</organism>